<name>A0ABP8PBQ7_9ACTN</name>
<accession>A0ABP8PBQ7</accession>
<gene>
    <name evidence="1" type="ORF">GCM10023191_005440</name>
</gene>
<proteinExistence type="predicted"/>
<keyword evidence="2" id="KW-1185">Reference proteome</keyword>
<comment type="caution">
    <text evidence="1">The sequence shown here is derived from an EMBL/GenBank/DDBJ whole genome shotgun (WGS) entry which is preliminary data.</text>
</comment>
<reference evidence="2" key="1">
    <citation type="journal article" date="2019" name="Int. J. Syst. Evol. Microbiol.">
        <title>The Global Catalogue of Microorganisms (GCM) 10K type strain sequencing project: providing services to taxonomists for standard genome sequencing and annotation.</title>
        <authorList>
            <consortium name="The Broad Institute Genomics Platform"/>
            <consortium name="The Broad Institute Genome Sequencing Center for Infectious Disease"/>
            <person name="Wu L."/>
            <person name="Ma J."/>
        </authorList>
    </citation>
    <scope>NUCLEOTIDE SEQUENCE [LARGE SCALE GENOMIC DNA]</scope>
    <source>
        <strain evidence="2">JCM 17933</strain>
    </source>
</reference>
<dbReference type="Proteomes" id="UP001500503">
    <property type="component" value="Unassembled WGS sequence"/>
</dbReference>
<organism evidence="1 2">
    <name type="scientific">Actinoallomurus oryzae</name>
    <dbReference type="NCBI Taxonomy" id="502180"/>
    <lineage>
        <taxon>Bacteria</taxon>
        <taxon>Bacillati</taxon>
        <taxon>Actinomycetota</taxon>
        <taxon>Actinomycetes</taxon>
        <taxon>Streptosporangiales</taxon>
        <taxon>Thermomonosporaceae</taxon>
        <taxon>Actinoallomurus</taxon>
    </lineage>
</organism>
<protein>
    <submittedName>
        <fullName evidence="1">Uncharacterized protein</fullName>
    </submittedName>
</protein>
<evidence type="ECO:0000313" key="2">
    <source>
        <dbReference type="Proteomes" id="UP001500503"/>
    </source>
</evidence>
<dbReference type="RefSeq" id="WP_345456876.1">
    <property type="nucleotide sequence ID" value="NZ_BAABHF010000009.1"/>
</dbReference>
<sequence>MLYWIKAAALRAAAGRPLRHALRACGVGAGPSGRADRAAPPY</sequence>
<dbReference type="EMBL" id="BAABHF010000009">
    <property type="protein sequence ID" value="GAA4483617.1"/>
    <property type="molecule type" value="Genomic_DNA"/>
</dbReference>
<evidence type="ECO:0000313" key="1">
    <source>
        <dbReference type="EMBL" id="GAA4483617.1"/>
    </source>
</evidence>